<dbReference type="PANTHER" id="PTHR46889:SF4">
    <property type="entry name" value="TRANSPOSASE INSO FOR INSERTION SEQUENCE ELEMENT IS911B-RELATED"/>
    <property type="match status" value="1"/>
</dbReference>
<dbReference type="NCBIfam" id="NF033516">
    <property type="entry name" value="transpos_IS3"/>
    <property type="match status" value="1"/>
</dbReference>
<dbReference type="GO" id="GO:0015074">
    <property type="term" value="P:DNA integration"/>
    <property type="evidence" value="ECO:0007669"/>
    <property type="project" value="InterPro"/>
</dbReference>
<protein>
    <submittedName>
        <fullName evidence="3">IS3 family transposase</fullName>
    </submittedName>
</protein>
<dbReference type="Pfam" id="PF01527">
    <property type="entry name" value="HTH_Tnp_1"/>
    <property type="match status" value="1"/>
</dbReference>
<dbReference type="InterPro" id="IPR036397">
    <property type="entry name" value="RNaseH_sf"/>
</dbReference>
<name>A0A350P9Q3_9ALTE</name>
<dbReference type="Pfam" id="PF00665">
    <property type="entry name" value="rve"/>
    <property type="match status" value="1"/>
</dbReference>
<proteinExistence type="inferred from homology"/>
<dbReference type="InterPro" id="IPR012337">
    <property type="entry name" value="RNaseH-like_sf"/>
</dbReference>
<evidence type="ECO:0000259" key="2">
    <source>
        <dbReference type="PROSITE" id="PS50994"/>
    </source>
</evidence>
<dbReference type="InterPro" id="IPR025948">
    <property type="entry name" value="HTH-like_dom"/>
</dbReference>
<dbReference type="GO" id="GO:0006313">
    <property type="term" value="P:DNA transposition"/>
    <property type="evidence" value="ECO:0007669"/>
    <property type="project" value="InterPro"/>
</dbReference>
<evidence type="ECO:0000313" key="3">
    <source>
        <dbReference type="EMBL" id="HAW78020.1"/>
    </source>
</evidence>
<dbReference type="InterPro" id="IPR002514">
    <property type="entry name" value="Transposase_8"/>
</dbReference>
<dbReference type="Gene3D" id="3.30.420.10">
    <property type="entry name" value="Ribonuclease H-like superfamily/Ribonuclease H"/>
    <property type="match status" value="1"/>
</dbReference>
<dbReference type="InterPro" id="IPR048020">
    <property type="entry name" value="Transpos_IS3"/>
</dbReference>
<dbReference type="Pfam" id="PF13276">
    <property type="entry name" value="HTH_21"/>
    <property type="match status" value="1"/>
</dbReference>
<dbReference type="EMBL" id="DNAN01000702">
    <property type="protein sequence ID" value="HAW78020.1"/>
    <property type="molecule type" value="Genomic_DNA"/>
</dbReference>
<reference evidence="3 4" key="1">
    <citation type="journal article" date="2018" name="Nat. Biotechnol.">
        <title>A standardized bacterial taxonomy based on genome phylogeny substantially revises the tree of life.</title>
        <authorList>
            <person name="Parks D.H."/>
            <person name="Chuvochina M."/>
            <person name="Waite D.W."/>
            <person name="Rinke C."/>
            <person name="Skarshewski A."/>
            <person name="Chaumeil P.A."/>
            <person name="Hugenholtz P."/>
        </authorList>
    </citation>
    <scope>NUCLEOTIDE SEQUENCE [LARGE SCALE GENOMIC DNA]</scope>
    <source>
        <strain evidence="3">UBA11978</strain>
    </source>
</reference>
<gene>
    <name evidence="3" type="ORF">DCW74_20075</name>
</gene>
<organism evidence="3 4">
    <name type="scientific">Alteromonas australica</name>
    <dbReference type="NCBI Taxonomy" id="589873"/>
    <lineage>
        <taxon>Bacteria</taxon>
        <taxon>Pseudomonadati</taxon>
        <taxon>Pseudomonadota</taxon>
        <taxon>Gammaproteobacteria</taxon>
        <taxon>Alteromonadales</taxon>
        <taxon>Alteromonadaceae</taxon>
        <taxon>Alteromonas/Salinimonas group</taxon>
        <taxon>Alteromonas</taxon>
    </lineage>
</organism>
<dbReference type="PROSITE" id="PS50994">
    <property type="entry name" value="INTEGRASE"/>
    <property type="match status" value="1"/>
</dbReference>
<dbReference type="PANTHER" id="PTHR46889">
    <property type="entry name" value="TRANSPOSASE INSF FOR INSERTION SEQUENCE IS3B-RELATED"/>
    <property type="match status" value="1"/>
</dbReference>
<evidence type="ECO:0000256" key="1">
    <source>
        <dbReference type="ARBA" id="ARBA00009964"/>
    </source>
</evidence>
<dbReference type="SUPFAM" id="SSF46689">
    <property type="entry name" value="Homeodomain-like"/>
    <property type="match status" value="1"/>
</dbReference>
<comment type="similarity">
    <text evidence="1">Belongs to the transposase 8 family.</text>
</comment>
<comment type="caution">
    <text evidence="3">The sequence shown here is derived from an EMBL/GenBank/DDBJ whole genome shotgun (WGS) entry which is preliminary data.</text>
</comment>
<evidence type="ECO:0000313" key="4">
    <source>
        <dbReference type="Proteomes" id="UP000263517"/>
    </source>
</evidence>
<dbReference type="SUPFAM" id="SSF53098">
    <property type="entry name" value="Ribonuclease H-like"/>
    <property type="match status" value="1"/>
</dbReference>
<sequence length="397" mass="46023">MPKYNNPRKTWRYADEFKIRAVEMSYQEGIQVQQVAEGLGIHPFMLSRWRKEYREGKIRSDGRKRVSVMKNPKTPSVAELNEMARLKRENERLKKENDLPKKVATVSGGTTPERFGFIQVHGREIGVRYLCTWLGVSRSGYYAWLKRPASARALEDRWLSRRIARAHQKSEGRYGSPRVHKVLARQGIRVGEKRVERIMRDAGLVGRATTLYRRIPGLEKFFARHQNLRVDAGLPTAVDQQWVADLTYIRVAREWCYLATVMDVYSRKIVGWSLGKNKTAELTLRALKQALKVRVPKSGMIFHSDRGSEYGAHILQNELERHGIRCSMNRPGRCTDNGHMESFFHSLKAELIHGEEFRNETELRLALSGYINQFYNRSRLHSALGYLSPMEFERMAA</sequence>
<dbReference type="GO" id="GO:0003677">
    <property type="term" value="F:DNA binding"/>
    <property type="evidence" value="ECO:0007669"/>
    <property type="project" value="InterPro"/>
</dbReference>
<feature type="domain" description="Integrase catalytic" evidence="2">
    <location>
        <begin position="231"/>
        <end position="397"/>
    </location>
</feature>
<dbReference type="Gene3D" id="1.10.10.60">
    <property type="entry name" value="Homeodomain-like"/>
    <property type="match status" value="1"/>
</dbReference>
<dbReference type="Pfam" id="PF13333">
    <property type="entry name" value="rve_2"/>
    <property type="match status" value="1"/>
</dbReference>
<accession>A0A350P9Q3</accession>
<dbReference type="Proteomes" id="UP000263517">
    <property type="component" value="Unassembled WGS sequence"/>
</dbReference>
<dbReference type="InterPro" id="IPR001584">
    <property type="entry name" value="Integrase_cat-core"/>
</dbReference>
<dbReference type="AlphaFoldDB" id="A0A350P9Q3"/>
<dbReference type="InterPro" id="IPR050900">
    <property type="entry name" value="Transposase_IS3/IS150/IS904"/>
</dbReference>
<dbReference type="GO" id="GO:0004803">
    <property type="term" value="F:transposase activity"/>
    <property type="evidence" value="ECO:0007669"/>
    <property type="project" value="InterPro"/>
</dbReference>
<dbReference type="InterPro" id="IPR009057">
    <property type="entry name" value="Homeodomain-like_sf"/>
</dbReference>